<sequence>MKQLFLTLLFLLAGIVLSSCTAPGTEGELNKDIVLSALERFDNAIMERDAEVLSAIASQDLTYGHSSGNIQDKEEFIDDVVNGPFQFLSISNKDQRVNVSGNVAIVRHVLSADAMNNGVSAQVHIGVVMVFKLDDNGRVALLARQAYKL</sequence>
<keyword evidence="1" id="KW-0732">Signal</keyword>
<dbReference type="RefSeq" id="WP_326278121.1">
    <property type="nucleotide sequence ID" value="NZ_JAYKYV010000004.1"/>
</dbReference>
<evidence type="ECO:0000259" key="2">
    <source>
        <dbReference type="Pfam" id="PF14534"/>
    </source>
</evidence>
<dbReference type="Gene3D" id="3.10.450.50">
    <property type="match status" value="1"/>
</dbReference>
<feature type="chain" id="PRO_5045726356" evidence="1">
    <location>
        <begin position="22"/>
        <end position="149"/>
    </location>
</feature>
<reference evidence="3 4" key="1">
    <citation type="submission" date="2024-01" db="EMBL/GenBank/DDBJ databases">
        <title>The strains designed SYSU M86414 and SYSU M84420 isolated from the marine sediment in San Sha City (Hainan Province, China).</title>
        <authorList>
            <person name="Guo D."/>
        </authorList>
    </citation>
    <scope>NUCLEOTIDE SEQUENCE [LARGE SCALE GENOMIC DNA]</scope>
    <source>
        <strain evidence="3 4">SYSU M84420</strain>
    </source>
</reference>
<keyword evidence="4" id="KW-1185">Reference proteome</keyword>
<protein>
    <submittedName>
        <fullName evidence="3">Nuclear transport factor 2 family protein</fullName>
    </submittedName>
</protein>
<dbReference type="InterPro" id="IPR027843">
    <property type="entry name" value="DUF4440"/>
</dbReference>
<gene>
    <name evidence="3" type="ORF">VOP03_05985</name>
</gene>
<feature type="domain" description="DUF4440" evidence="2">
    <location>
        <begin position="35"/>
        <end position="136"/>
    </location>
</feature>
<name>A0ABU6IPG6_9FLAO</name>
<evidence type="ECO:0000313" key="4">
    <source>
        <dbReference type="Proteomes" id="UP001355298"/>
    </source>
</evidence>
<organism evidence="3 4">
    <name type="scientific">Flagellimonas halotolerans</name>
    <dbReference type="NCBI Taxonomy" id="3112164"/>
    <lineage>
        <taxon>Bacteria</taxon>
        <taxon>Pseudomonadati</taxon>
        <taxon>Bacteroidota</taxon>
        <taxon>Flavobacteriia</taxon>
        <taxon>Flavobacteriales</taxon>
        <taxon>Flavobacteriaceae</taxon>
        <taxon>Flagellimonas</taxon>
    </lineage>
</organism>
<dbReference type="Pfam" id="PF14534">
    <property type="entry name" value="DUF4440"/>
    <property type="match status" value="1"/>
</dbReference>
<dbReference type="PROSITE" id="PS51257">
    <property type="entry name" value="PROKAR_LIPOPROTEIN"/>
    <property type="match status" value="1"/>
</dbReference>
<comment type="caution">
    <text evidence="3">The sequence shown here is derived from an EMBL/GenBank/DDBJ whole genome shotgun (WGS) entry which is preliminary data.</text>
</comment>
<proteinExistence type="predicted"/>
<dbReference type="EMBL" id="JAYMGW010000004">
    <property type="protein sequence ID" value="MEC4264888.1"/>
    <property type="molecule type" value="Genomic_DNA"/>
</dbReference>
<dbReference type="Proteomes" id="UP001355298">
    <property type="component" value="Unassembled WGS sequence"/>
</dbReference>
<feature type="signal peptide" evidence="1">
    <location>
        <begin position="1"/>
        <end position="21"/>
    </location>
</feature>
<evidence type="ECO:0000256" key="1">
    <source>
        <dbReference type="SAM" id="SignalP"/>
    </source>
</evidence>
<dbReference type="SUPFAM" id="SSF54427">
    <property type="entry name" value="NTF2-like"/>
    <property type="match status" value="1"/>
</dbReference>
<dbReference type="InterPro" id="IPR032710">
    <property type="entry name" value="NTF2-like_dom_sf"/>
</dbReference>
<evidence type="ECO:0000313" key="3">
    <source>
        <dbReference type="EMBL" id="MEC4264888.1"/>
    </source>
</evidence>
<accession>A0ABU6IPG6</accession>